<dbReference type="eggNOG" id="ENOG50346M1">
    <property type="taxonomic scope" value="Bacteria"/>
</dbReference>
<reference evidence="1 2" key="1">
    <citation type="submission" date="2017-05" db="EMBL/GenBank/DDBJ databases">
        <title>Streptomyces alboflavus Genome sequencing and assembly.</title>
        <authorList>
            <person name="Wang Y."/>
            <person name="Du B."/>
            <person name="Ding Y."/>
            <person name="Liu H."/>
            <person name="Hou Q."/>
            <person name="Liu K."/>
            <person name="Wang C."/>
            <person name="Yao L."/>
        </authorList>
    </citation>
    <scope>NUCLEOTIDE SEQUENCE [LARGE SCALE GENOMIC DNA]</scope>
    <source>
        <strain evidence="1 2">MDJK44</strain>
    </source>
</reference>
<evidence type="ECO:0000313" key="2">
    <source>
        <dbReference type="Proteomes" id="UP000195880"/>
    </source>
</evidence>
<organism evidence="1 2">
    <name type="scientific">Streptomyces alboflavus</name>
    <dbReference type="NCBI Taxonomy" id="67267"/>
    <lineage>
        <taxon>Bacteria</taxon>
        <taxon>Bacillati</taxon>
        <taxon>Actinomycetota</taxon>
        <taxon>Actinomycetes</taxon>
        <taxon>Kitasatosporales</taxon>
        <taxon>Streptomycetaceae</taxon>
        <taxon>Streptomyces</taxon>
    </lineage>
</organism>
<name>A0A1Z1WGD6_9ACTN</name>
<dbReference type="EMBL" id="CP021748">
    <property type="protein sequence ID" value="ARX85507.1"/>
    <property type="molecule type" value="Genomic_DNA"/>
</dbReference>
<evidence type="ECO:0008006" key="3">
    <source>
        <dbReference type="Google" id="ProtNLM"/>
    </source>
</evidence>
<proteinExistence type="predicted"/>
<dbReference type="KEGG" id="salf:SMD44_04971"/>
<gene>
    <name evidence="1" type="ORF">SMD44_04971</name>
</gene>
<protein>
    <recommendedName>
        <fullName evidence="3">DUF11 domain-containing protein</fullName>
    </recommendedName>
</protein>
<evidence type="ECO:0000313" key="1">
    <source>
        <dbReference type="EMBL" id="ARX85507.1"/>
    </source>
</evidence>
<dbReference type="AlphaFoldDB" id="A0A1Z1WGD6"/>
<dbReference type="STRING" id="67267.GCA_000716675_06247"/>
<accession>A0A1Z1WGD6</accession>
<dbReference type="Proteomes" id="UP000195880">
    <property type="component" value="Chromosome"/>
</dbReference>
<keyword evidence="2" id="KW-1185">Reference proteome</keyword>
<sequence>MDAGGVDVGAMDVGGVEVVVRVLCVGAVVAGAVLWGSGGAVADGDVVPEADVAYHGQVAMTRGLAAVSLTPENHGPDDVPGATVRLVWSVPLEDGMRLPDTCVRAGDRGVLCRTGALPAGGRGERLHLAVRLRGAPREVTVTVGTVWNGGAVDHNPRNNEHAVLVLDTGDSYYF</sequence>